<evidence type="ECO:0000256" key="2">
    <source>
        <dbReference type="ARBA" id="ARBA00022737"/>
    </source>
</evidence>
<keyword evidence="5" id="KW-1185">Reference proteome</keyword>
<feature type="compositionally biased region" description="Basic and acidic residues" evidence="3">
    <location>
        <begin position="472"/>
        <end position="481"/>
    </location>
</feature>
<feature type="compositionally biased region" description="Polar residues" evidence="3">
    <location>
        <begin position="244"/>
        <end position="264"/>
    </location>
</feature>
<dbReference type="EMBL" id="QCYY01000191">
    <property type="protein sequence ID" value="ROT85778.1"/>
    <property type="molecule type" value="Genomic_DNA"/>
</dbReference>
<feature type="compositionally biased region" description="Polar residues" evidence="3">
    <location>
        <begin position="299"/>
        <end position="324"/>
    </location>
</feature>
<dbReference type="Proteomes" id="UP000283509">
    <property type="component" value="Unassembled WGS sequence"/>
</dbReference>
<evidence type="ECO:0000256" key="1">
    <source>
        <dbReference type="ARBA" id="ARBA00022574"/>
    </source>
</evidence>
<name>A0A3R7PFT2_PENVA</name>
<protein>
    <submittedName>
        <fullName evidence="4">DDB1-and CUL4-associated factor 6</fullName>
    </submittedName>
</protein>
<gene>
    <name evidence="4" type="ORF">C7M84_007145</name>
</gene>
<dbReference type="InterPro" id="IPR001680">
    <property type="entry name" value="WD40_rpt"/>
</dbReference>
<dbReference type="InterPro" id="IPR045151">
    <property type="entry name" value="DCAF8"/>
</dbReference>
<dbReference type="SMART" id="SM00320">
    <property type="entry name" value="WD40"/>
    <property type="match status" value="5"/>
</dbReference>
<keyword evidence="1" id="KW-0853">WD repeat</keyword>
<reference evidence="4 5" key="1">
    <citation type="submission" date="2018-04" db="EMBL/GenBank/DDBJ databases">
        <authorList>
            <person name="Zhang X."/>
            <person name="Yuan J."/>
            <person name="Li F."/>
            <person name="Xiang J."/>
        </authorList>
    </citation>
    <scope>NUCLEOTIDE SEQUENCE [LARGE SCALE GENOMIC DNA]</scope>
    <source>
        <tissue evidence="4">Muscle</tissue>
    </source>
</reference>
<reference evidence="4 5" key="2">
    <citation type="submission" date="2019-01" db="EMBL/GenBank/DDBJ databases">
        <title>The decoding of complex shrimp genome reveals the adaptation for benthos swimmer, frequently molting mechanism and breeding impact on genome.</title>
        <authorList>
            <person name="Sun Y."/>
            <person name="Gao Y."/>
            <person name="Yu Y."/>
        </authorList>
    </citation>
    <scope>NUCLEOTIDE SEQUENCE [LARGE SCALE GENOMIC DNA]</scope>
    <source>
        <tissue evidence="4">Muscle</tissue>
    </source>
</reference>
<dbReference type="PANTHER" id="PTHR15574">
    <property type="entry name" value="WD REPEAT DOMAIN-CONTAINING FAMILY"/>
    <property type="match status" value="1"/>
</dbReference>
<dbReference type="InterPro" id="IPR036322">
    <property type="entry name" value="WD40_repeat_dom_sf"/>
</dbReference>
<comment type="caution">
    <text evidence="4">The sequence shown here is derived from an EMBL/GenBank/DDBJ whole genome shotgun (WGS) entry which is preliminary data.</text>
</comment>
<feature type="compositionally biased region" description="Polar residues" evidence="3">
    <location>
        <begin position="432"/>
        <end position="441"/>
    </location>
</feature>
<keyword evidence="2" id="KW-0677">Repeat</keyword>
<feature type="compositionally biased region" description="Low complexity" evidence="3">
    <location>
        <begin position="486"/>
        <end position="498"/>
    </location>
</feature>
<feature type="compositionally biased region" description="Polar residues" evidence="3">
    <location>
        <begin position="499"/>
        <end position="517"/>
    </location>
</feature>
<feature type="compositionally biased region" description="Low complexity" evidence="3">
    <location>
        <begin position="285"/>
        <end position="298"/>
    </location>
</feature>
<feature type="region of interest" description="Disordered" evidence="3">
    <location>
        <begin position="239"/>
        <end position="387"/>
    </location>
</feature>
<organism evidence="4 5">
    <name type="scientific">Penaeus vannamei</name>
    <name type="common">Whiteleg shrimp</name>
    <name type="synonym">Litopenaeus vannamei</name>
    <dbReference type="NCBI Taxonomy" id="6689"/>
    <lineage>
        <taxon>Eukaryota</taxon>
        <taxon>Metazoa</taxon>
        <taxon>Ecdysozoa</taxon>
        <taxon>Arthropoda</taxon>
        <taxon>Crustacea</taxon>
        <taxon>Multicrustacea</taxon>
        <taxon>Malacostraca</taxon>
        <taxon>Eumalacostraca</taxon>
        <taxon>Eucarida</taxon>
        <taxon>Decapoda</taxon>
        <taxon>Dendrobranchiata</taxon>
        <taxon>Penaeoidea</taxon>
        <taxon>Penaeidae</taxon>
        <taxon>Penaeus</taxon>
    </lineage>
</organism>
<evidence type="ECO:0000313" key="5">
    <source>
        <dbReference type="Proteomes" id="UP000283509"/>
    </source>
</evidence>
<sequence length="769" mass="84187">MEDDIEKQEETHDCKFTCHVSTCYDIVTLPDDPHTFLTCGEDGTVRWFDLRAKVQCTTRNCQEDILLNMGRAVTAVAVNPITPYHLAVATQDSTIRIYDRRVLGTRATDSFVEQTDRALLMRLKPDNMEGKNHRVTSLRYSQDGREVLASYSSDYLYLFDTENFKEITLEGANDVDMEANSGPTLKRLRLRGDWSDTGPQALPECEMRNQAGDVGQARPTLHATLMQRMTDVLSRMLNDPGTRATVQRTTSESEAQNPSESPSENVRDGEETADAVQHSVSNVTEPSPLSSLEVPSSSIQPTMTQSPGTSEDNAAPESMNNQCSENEEAGERLEQSATHSLPEPQQDPQEAEQARTTQETDETPLEEEEEEEDAHMKDSQRATLSGLRHRLSSLRQGFVEKHQVEPSISLSYSGQGVSSGMISFGVGDEVTRSSTPNQSEQDVGPSLTVPSTSGTTCSEAPNSEETSQSQEASKHKPERGEQPCCSSTSSSLASSSSSLYQPQQVRAHTLTTSSSSPAICDMEVGASSSQEGRDTLGPEVVTAGSSNRGAVASEINLGHTVDFGEDDSDDESATARSTSARMASAIERAVQRVKGERAAGVVGDREVLVPQASVKQCYKGHRNARTMIKEACFWGDSHVMSGSDCGRVFVWERKTGRLVMLWEADRHVVNCLQPHPTLPVLATSGIDYDVKLWAPVCEESRFDEAKALGTFSPKSYYSWHAWLGQACCMLVDADLLSFVCQVVLPWFGSVFFLVGHCSFLCPSYALSTG</sequence>
<accession>A0A3R7PFT2</accession>
<dbReference type="GO" id="GO:0005737">
    <property type="term" value="C:cytoplasm"/>
    <property type="evidence" value="ECO:0007669"/>
    <property type="project" value="TreeGrafter"/>
</dbReference>
<dbReference type="STRING" id="6689.A0A3R7PFT2"/>
<evidence type="ECO:0000256" key="3">
    <source>
        <dbReference type="SAM" id="MobiDB-lite"/>
    </source>
</evidence>
<dbReference type="SUPFAM" id="SSF50978">
    <property type="entry name" value="WD40 repeat-like"/>
    <property type="match status" value="1"/>
</dbReference>
<dbReference type="InterPro" id="IPR015943">
    <property type="entry name" value="WD40/YVTN_repeat-like_dom_sf"/>
</dbReference>
<dbReference type="OrthoDB" id="4869960at2759"/>
<feature type="region of interest" description="Disordered" evidence="3">
    <location>
        <begin position="559"/>
        <end position="578"/>
    </location>
</feature>
<feature type="compositionally biased region" description="Acidic residues" evidence="3">
    <location>
        <begin position="563"/>
        <end position="572"/>
    </location>
</feature>
<dbReference type="AlphaFoldDB" id="A0A3R7PFT2"/>
<dbReference type="GO" id="GO:0045944">
    <property type="term" value="P:positive regulation of transcription by RNA polymerase II"/>
    <property type="evidence" value="ECO:0007669"/>
    <property type="project" value="TreeGrafter"/>
</dbReference>
<feature type="compositionally biased region" description="Acidic residues" evidence="3">
    <location>
        <begin position="359"/>
        <end position="373"/>
    </location>
</feature>
<proteinExistence type="predicted"/>
<feature type="region of interest" description="Disordered" evidence="3">
    <location>
        <begin position="427"/>
        <end position="548"/>
    </location>
</feature>
<dbReference type="Pfam" id="PF00400">
    <property type="entry name" value="WD40"/>
    <property type="match status" value="1"/>
</dbReference>
<dbReference type="PANTHER" id="PTHR15574:SF39">
    <property type="entry name" value="DDB1- AND CUL4-ASSOCIATED FACTOR 6"/>
    <property type="match status" value="1"/>
</dbReference>
<evidence type="ECO:0000313" key="4">
    <source>
        <dbReference type="EMBL" id="ROT85778.1"/>
    </source>
</evidence>
<dbReference type="Gene3D" id="2.130.10.10">
    <property type="entry name" value="YVTN repeat-like/Quinoprotein amine dehydrogenase"/>
    <property type="match status" value="2"/>
</dbReference>
<dbReference type="GO" id="GO:0080008">
    <property type="term" value="C:Cul4-RING E3 ubiquitin ligase complex"/>
    <property type="evidence" value="ECO:0007669"/>
    <property type="project" value="TreeGrafter"/>
</dbReference>
<feature type="compositionally biased region" description="Polar residues" evidence="3">
    <location>
        <begin position="448"/>
        <end position="471"/>
    </location>
</feature>